<dbReference type="Pfam" id="PF19091">
    <property type="entry name" value="DUF5779"/>
    <property type="match status" value="1"/>
</dbReference>
<dbReference type="GeneID" id="72186893"/>
<dbReference type="Proteomes" id="UP000830729">
    <property type="component" value="Chromosome"/>
</dbReference>
<dbReference type="EMBL" id="CP096659">
    <property type="protein sequence ID" value="UPV74185.1"/>
    <property type="molecule type" value="Genomic_DNA"/>
</dbReference>
<dbReference type="AlphaFoldDB" id="A0A8U0HT02"/>
<dbReference type="KEGG" id="halx:M0R89_16800"/>
<evidence type="ECO:0000313" key="2">
    <source>
        <dbReference type="Proteomes" id="UP000830729"/>
    </source>
</evidence>
<organism evidence="1 2">
    <name type="scientific">Halorussus limi</name>
    <dbReference type="NCBI Taxonomy" id="2938695"/>
    <lineage>
        <taxon>Archaea</taxon>
        <taxon>Methanobacteriati</taxon>
        <taxon>Methanobacteriota</taxon>
        <taxon>Stenosarchaea group</taxon>
        <taxon>Halobacteria</taxon>
        <taxon>Halobacteriales</taxon>
        <taxon>Haladaptataceae</taxon>
        <taxon>Halorussus</taxon>
    </lineage>
</organism>
<evidence type="ECO:0000313" key="1">
    <source>
        <dbReference type="EMBL" id="UPV74185.1"/>
    </source>
</evidence>
<dbReference type="InterPro" id="IPR043931">
    <property type="entry name" value="DUF5779"/>
</dbReference>
<dbReference type="RefSeq" id="WP_248650232.1">
    <property type="nucleotide sequence ID" value="NZ_CP096659.1"/>
</dbReference>
<name>A0A8U0HT02_9EURY</name>
<reference evidence="1 2" key="1">
    <citation type="submission" date="2022-04" db="EMBL/GenBank/DDBJ databases">
        <title>Diverse halophilic archaea isolated from saline environments.</title>
        <authorList>
            <person name="Cui H.-L."/>
        </authorList>
    </citation>
    <scope>NUCLEOTIDE SEQUENCE [LARGE SCALE GENOMIC DNA]</scope>
    <source>
        <strain evidence="1 2">XZYJT49</strain>
    </source>
</reference>
<keyword evidence="2" id="KW-1185">Reference proteome</keyword>
<sequence length="101" mass="11330">MTSGFDLDLQTVEQEITNGDDDTEGIDRRIVLGELDGETDEREWFEVIDRGNVLVLAVEGELSELAADLAPRVKERGGNLIHFRKFLIVTPDDVSVDTERL</sequence>
<gene>
    <name evidence="1" type="ORF">M0R89_16800</name>
</gene>
<accession>A0A8U0HT02</accession>
<protein>
    <submittedName>
        <fullName evidence="1">DUF5779 family protein</fullName>
    </submittedName>
</protein>
<proteinExistence type="predicted"/>